<dbReference type="Proteomes" id="UP000182034">
    <property type="component" value="Unassembled WGS sequence"/>
</dbReference>
<dbReference type="EMBL" id="FPKW01000023">
    <property type="protein sequence ID" value="SFZ96660.1"/>
    <property type="molecule type" value="Genomic_DNA"/>
</dbReference>
<dbReference type="OrthoDB" id="674567at2"/>
<organism evidence="1 2">
    <name type="scientific">Chryseobacterium limigenitum</name>
    <dbReference type="NCBI Taxonomy" id="1612149"/>
    <lineage>
        <taxon>Bacteria</taxon>
        <taxon>Pseudomonadati</taxon>
        <taxon>Bacteroidota</taxon>
        <taxon>Flavobacteriia</taxon>
        <taxon>Flavobacteriales</taxon>
        <taxon>Weeksellaceae</taxon>
        <taxon>Chryseobacterium group</taxon>
        <taxon>Chryseobacterium</taxon>
    </lineage>
</organism>
<dbReference type="STRING" id="1612149.SAMN05216324_12341"/>
<keyword evidence="2" id="KW-1185">Reference proteome</keyword>
<evidence type="ECO:0000313" key="1">
    <source>
        <dbReference type="EMBL" id="SFZ96660.1"/>
    </source>
</evidence>
<dbReference type="RefSeq" id="WP_139255524.1">
    <property type="nucleotide sequence ID" value="NZ_FPKW01000023.1"/>
</dbReference>
<evidence type="ECO:0000313" key="2">
    <source>
        <dbReference type="Proteomes" id="UP000182034"/>
    </source>
</evidence>
<protein>
    <submittedName>
        <fullName evidence="1">Uncharacterized protein</fullName>
    </submittedName>
</protein>
<gene>
    <name evidence="1" type="ORF">SAMN05216324_12341</name>
</gene>
<name>A0A1K2IW51_9FLAO</name>
<reference evidence="2" key="1">
    <citation type="submission" date="2016-10" db="EMBL/GenBank/DDBJ databases">
        <authorList>
            <person name="Varghese N."/>
            <person name="Submissions S."/>
        </authorList>
    </citation>
    <scope>NUCLEOTIDE SEQUENCE [LARGE SCALE GENOMIC DNA]</scope>
    <source>
        <strain evidence="2">SUR2</strain>
    </source>
</reference>
<sequence>MDYHFYQKKFQEALDQISQKEFNDLGLKFSVETILESVVLKIYKPEWSSDPQSSLDASSRIFFSIWISDKTIKEGRLYYNIHALKLRELKGYKIQSRNFAENFRNRFTKYQKDWDNVSVKFGPLTLMEGWIELKTDNLQKDIIKLSNSFLKISSLIDETLHLFKSK</sequence>
<dbReference type="AlphaFoldDB" id="A0A1K2IW51"/>
<accession>A0A1K2IW51</accession>
<proteinExistence type="predicted"/>